<feature type="region of interest" description="Disordered" evidence="1">
    <location>
        <begin position="185"/>
        <end position="204"/>
    </location>
</feature>
<dbReference type="InterPro" id="IPR052551">
    <property type="entry name" value="UV-DNA_repair_photolyase"/>
</dbReference>
<dbReference type="Pfam" id="PF04244">
    <property type="entry name" value="DPRP"/>
    <property type="match status" value="1"/>
</dbReference>
<name>A0A7X1ZE90_9PROT</name>
<comment type="caution">
    <text evidence="2">The sequence shown here is derived from an EMBL/GenBank/DDBJ whole genome shotgun (WGS) entry which is preliminary data.</text>
</comment>
<organism evidence="2 3">
    <name type="scientific">Roseospira navarrensis</name>
    <dbReference type="NCBI Taxonomy" id="140058"/>
    <lineage>
        <taxon>Bacteria</taxon>
        <taxon>Pseudomonadati</taxon>
        <taxon>Pseudomonadota</taxon>
        <taxon>Alphaproteobacteria</taxon>
        <taxon>Rhodospirillales</taxon>
        <taxon>Rhodospirillaceae</taxon>
        <taxon>Roseospira</taxon>
    </lineage>
</organism>
<dbReference type="InterPro" id="IPR014729">
    <property type="entry name" value="Rossmann-like_a/b/a_fold"/>
</dbReference>
<dbReference type="SUPFAM" id="SSF48173">
    <property type="entry name" value="Cryptochrome/photolyase FAD-binding domain"/>
    <property type="match status" value="1"/>
</dbReference>
<dbReference type="InterPro" id="IPR007357">
    <property type="entry name" value="PhrB-like"/>
</dbReference>
<dbReference type="GO" id="GO:0016829">
    <property type="term" value="F:lyase activity"/>
    <property type="evidence" value="ECO:0007669"/>
    <property type="project" value="UniProtKB-KW"/>
</dbReference>
<reference evidence="2 3" key="1">
    <citation type="submission" date="2019-10" db="EMBL/GenBank/DDBJ databases">
        <title>Draft whole-genome sequence of the purple nonsulfur photosynthetic bacterium Roseospira navarrensis DSM 15114.</title>
        <authorList>
            <person name="Kyndt J.A."/>
            <person name="Meyer T.E."/>
        </authorList>
    </citation>
    <scope>NUCLEOTIDE SEQUENCE [LARGE SCALE GENOMIC DNA]</scope>
    <source>
        <strain evidence="2 3">DSM 15114</strain>
    </source>
</reference>
<dbReference type="RefSeq" id="WP_153341679.1">
    <property type="nucleotide sequence ID" value="NZ_WIVE01000009.1"/>
</dbReference>
<keyword evidence="2" id="KW-0456">Lyase</keyword>
<gene>
    <name evidence="2" type="ORF">GHC57_04660</name>
</gene>
<proteinExistence type="predicted"/>
<dbReference type="Gene3D" id="1.25.40.80">
    <property type="match status" value="1"/>
</dbReference>
<dbReference type="InterPro" id="IPR036134">
    <property type="entry name" value="Crypto/Photolyase_FAD-like_sf"/>
</dbReference>
<keyword evidence="3" id="KW-1185">Reference proteome</keyword>
<accession>A0A7X1ZE90</accession>
<dbReference type="PANTHER" id="PTHR38657">
    <property type="entry name" value="SLR1343 PROTEIN"/>
    <property type="match status" value="1"/>
</dbReference>
<sequence>MTDSAETPATGRLILVLGDQLSPAAAALRDGDPARDRVLMAEVMGEATYVRHHKKKIAFVFSAMRHFAAELAAAGWAVDYVPLDDPDSTGTLAGEVARALDRHPCDRVVVTEPGEWRVLADLAALRNRLPVPLDLWEDDRFLCPRADFAHWAAGRRQMRMEHFYQDMRRRTGLLMDGAAPAGGRWNYDSENRKPPRAGVSAPGPARFPVDATTRAVLDLVAARFPDHVGDLEPFRFGVTRAQAEEAFDHFVETGLARFGAYQDAMVRDEPFLFHAVIAQYLNVGLLDPMAVCRRVEAAWRAGAVPLNAAEGFIRQIIGWREYVRGIYWLTMPGYIERNHLGHTAPLPAFYWTGETDMACLRACITQTLREAYAHHIQRLMVTGNFAMLAGVDPKAVHDWYLAVYADAYEWVELPNTLGMSQFADGGLLGSKPYAAGGNYINRMSDYCSGCRYKVKDKTGPDACPFNVLYWDFLARHRDALGRNPRLGPVYRTWDRMDEDHRQAVRRDAGVFLERLHGPKRC</sequence>
<protein>
    <submittedName>
        <fullName evidence="2">Cryptochrome/photolyase family protein</fullName>
    </submittedName>
</protein>
<dbReference type="Gene3D" id="3.40.50.620">
    <property type="entry name" value="HUPs"/>
    <property type="match status" value="1"/>
</dbReference>
<dbReference type="Proteomes" id="UP000434582">
    <property type="component" value="Unassembled WGS sequence"/>
</dbReference>
<dbReference type="PANTHER" id="PTHR38657:SF1">
    <property type="entry name" value="SLR1343 PROTEIN"/>
    <property type="match status" value="1"/>
</dbReference>
<dbReference type="OrthoDB" id="5288100at2"/>
<evidence type="ECO:0000313" key="2">
    <source>
        <dbReference type="EMBL" id="MQX35807.1"/>
    </source>
</evidence>
<evidence type="ECO:0000313" key="3">
    <source>
        <dbReference type="Proteomes" id="UP000434582"/>
    </source>
</evidence>
<dbReference type="AlphaFoldDB" id="A0A7X1ZE90"/>
<dbReference type="Gene3D" id="1.10.10.1710">
    <property type="entry name" value="Deoxyribodipyrimidine photolyase-related"/>
    <property type="match status" value="1"/>
</dbReference>
<dbReference type="EMBL" id="WIVE01000009">
    <property type="protein sequence ID" value="MQX35807.1"/>
    <property type="molecule type" value="Genomic_DNA"/>
</dbReference>
<evidence type="ECO:0000256" key="1">
    <source>
        <dbReference type="SAM" id="MobiDB-lite"/>
    </source>
</evidence>
<dbReference type="Gene3D" id="1.10.579.10">
    <property type="entry name" value="DNA Cyclobutane Dipyrimidine Photolyase, subunit A, domain 3"/>
    <property type="match status" value="1"/>
</dbReference>